<feature type="chain" id="PRO_5021338746" description="C-type lectin domain-containing protein" evidence="15">
    <location>
        <begin position="21"/>
        <end position="375"/>
    </location>
</feature>
<evidence type="ECO:0000256" key="11">
    <source>
        <dbReference type="ARBA" id="ARBA00023119"/>
    </source>
</evidence>
<comment type="subunit">
    <text evidence="3">Oligomeric complex of 4 set of homotrimers.</text>
</comment>
<evidence type="ECO:0000256" key="1">
    <source>
        <dbReference type="ARBA" id="ARBA00004613"/>
    </source>
</evidence>
<dbReference type="GO" id="GO:0005771">
    <property type="term" value="C:multivesicular body"/>
    <property type="evidence" value="ECO:0007669"/>
    <property type="project" value="TreeGrafter"/>
</dbReference>
<proteinExistence type="inferred from homology"/>
<evidence type="ECO:0000256" key="10">
    <source>
        <dbReference type="ARBA" id="ARBA00022859"/>
    </source>
</evidence>
<evidence type="ECO:0000256" key="2">
    <source>
        <dbReference type="ARBA" id="ARBA00007899"/>
    </source>
</evidence>
<dbReference type="Pfam" id="PF01391">
    <property type="entry name" value="Collagen"/>
    <property type="match status" value="2"/>
</dbReference>
<dbReference type="FunFam" id="1.20.5.360:FF:000001">
    <property type="entry name" value="Pulmonary surfactant-associated protein D"/>
    <property type="match status" value="1"/>
</dbReference>
<dbReference type="PANTHER" id="PTHR24024">
    <property type="entry name" value="PULMONARY SURFACTANT-ASSOCIATED PROTEIN A"/>
    <property type="match status" value="1"/>
</dbReference>
<evidence type="ECO:0000256" key="13">
    <source>
        <dbReference type="ARBA" id="ARBA00023278"/>
    </source>
</evidence>
<evidence type="ECO:0000256" key="9">
    <source>
        <dbReference type="ARBA" id="ARBA00022837"/>
    </source>
</evidence>
<dbReference type="GO" id="GO:0030246">
    <property type="term" value="F:carbohydrate binding"/>
    <property type="evidence" value="ECO:0007669"/>
    <property type="project" value="UniProtKB-KW"/>
</dbReference>
<reference evidence="17" key="3">
    <citation type="submission" date="2025-09" db="UniProtKB">
        <authorList>
            <consortium name="Ensembl"/>
        </authorList>
    </citation>
    <scope>IDENTIFICATION</scope>
</reference>
<dbReference type="RefSeq" id="XP_027716734.1">
    <property type="nucleotide sequence ID" value="XM_027860933.1"/>
</dbReference>
<dbReference type="STRING" id="29139.ENSVURP00010018950"/>
<evidence type="ECO:0000256" key="4">
    <source>
        <dbReference type="ARBA" id="ARBA00022525"/>
    </source>
</evidence>
<dbReference type="SMART" id="SM00034">
    <property type="entry name" value="CLECT"/>
    <property type="match status" value="1"/>
</dbReference>
<evidence type="ECO:0000256" key="6">
    <source>
        <dbReference type="ARBA" id="ARBA00022729"/>
    </source>
</evidence>
<dbReference type="GeneID" id="114042266"/>
<keyword evidence="7" id="KW-0430">Lectin</keyword>
<dbReference type="Proteomes" id="UP000314987">
    <property type="component" value="Unassembled WGS sequence"/>
</dbReference>
<organism evidence="17 18">
    <name type="scientific">Vombatus ursinus</name>
    <name type="common">Common wombat</name>
    <dbReference type="NCBI Taxonomy" id="29139"/>
    <lineage>
        <taxon>Eukaryota</taxon>
        <taxon>Metazoa</taxon>
        <taxon>Chordata</taxon>
        <taxon>Craniata</taxon>
        <taxon>Vertebrata</taxon>
        <taxon>Euteleostomi</taxon>
        <taxon>Mammalia</taxon>
        <taxon>Metatheria</taxon>
        <taxon>Diprotodontia</taxon>
        <taxon>Vombatidae</taxon>
        <taxon>Vombatus</taxon>
    </lineage>
</organism>
<dbReference type="GO" id="GO:0045087">
    <property type="term" value="P:innate immune response"/>
    <property type="evidence" value="ECO:0007669"/>
    <property type="project" value="UniProtKB-KW"/>
</dbReference>
<feature type="compositionally biased region" description="Low complexity" evidence="14">
    <location>
        <begin position="147"/>
        <end position="156"/>
    </location>
</feature>
<dbReference type="CDD" id="cd03591">
    <property type="entry name" value="CLECT_collectin_like"/>
    <property type="match status" value="1"/>
</dbReference>
<dbReference type="SUPFAM" id="SSF57944">
    <property type="entry name" value="Triple coiled coil domain of C-type lectins"/>
    <property type="match status" value="1"/>
</dbReference>
<dbReference type="Gene3D" id="3.10.100.10">
    <property type="entry name" value="Mannose-Binding Protein A, subunit A"/>
    <property type="match status" value="1"/>
</dbReference>
<evidence type="ECO:0000256" key="14">
    <source>
        <dbReference type="SAM" id="MobiDB-lite"/>
    </source>
</evidence>
<dbReference type="InterPro" id="IPR051077">
    <property type="entry name" value="Ca-dependent_lectin"/>
</dbReference>
<keyword evidence="8" id="KW-0677">Repeat</keyword>
<keyword evidence="12" id="KW-1015">Disulfide bond</keyword>
<evidence type="ECO:0000259" key="16">
    <source>
        <dbReference type="PROSITE" id="PS50041"/>
    </source>
</evidence>
<feature type="compositionally biased region" description="Low complexity" evidence="14">
    <location>
        <begin position="66"/>
        <end position="78"/>
    </location>
</feature>
<evidence type="ECO:0000256" key="3">
    <source>
        <dbReference type="ARBA" id="ARBA00011267"/>
    </source>
</evidence>
<dbReference type="GO" id="GO:0005615">
    <property type="term" value="C:extracellular space"/>
    <property type="evidence" value="ECO:0007669"/>
    <property type="project" value="TreeGrafter"/>
</dbReference>
<dbReference type="AlphaFoldDB" id="A0A4X2LB52"/>
<evidence type="ECO:0000256" key="7">
    <source>
        <dbReference type="ARBA" id="ARBA00022734"/>
    </source>
</evidence>
<keyword evidence="10" id="KW-0391">Immunity</keyword>
<feature type="compositionally biased region" description="Low complexity" evidence="14">
    <location>
        <begin position="176"/>
        <end position="203"/>
    </location>
</feature>
<dbReference type="InterPro" id="IPR001304">
    <property type="entry name" value="C-type_lectin-like"/>
</dbReference>
<reference evidence="18" key="1">
    <citation type="submission" date="2018-12" db="EMBL/GenBank/DDBJ databases">
        <authorList>
            <person name="Yazar S."/>
        </authorList>
    </citation>
    <scope>NUCLEOTIDE SEQUENCE [LARGE SCALE GENOMIC DNA]</scope>
</reference>
<comment type="similarity">
    <text evidence="2">Belongs to the SFTPD family.</text>
</comment>
<feature type="compositionally biased region" description="Basic and acidic residues" evidence="14">
    <location>
        <begin position="50"/>
        <end position="65"/>
    </location>
</feature>
<keyword evidence="6 15" id="KW-0732">Signal</keyword>
<comment type="subcellular location">
    <subcellularLocation>
        <location evidence="1">Secreted</location>
    </subcellularLocation>
</comment>
<dbReference type="InterPro" id="IPR015097">
    <property type="entry name" value="Surfac_D-trimer"/>
</dbReference>
<name>A0A4X2LB52_VOMUR</name>
<dbReference type="PROSITE" id="PS00615">
    <property type="entry name" value="C_TYPE_LECTIN_1"/>
    <property type="match status" value="1"/>
</dbReference>
<evidence type="ECO:0000256" key="15">
    <source>
        <dbReference type="SAM" id="SignalP"/>
    </source>
</evidence>
<reference evidence="17" key="2">
    <citation type="submission" date="2025-08" db="UniProtKB">
        <authorList>
            <consortium name="Ensembl"/>
        </authorList>
    </citation>
    <scope>IDENTIFICATION</scope>
</reference>
<dbReference type="InterPro" id="IPR033990">
    <property type="entry name" value="Collectin_CTLD"/>
</dbReference>
<dbReference type="GO" id="GO:0005581">
    <property type="term" value="C:collagen trimer"/>
    <property type="evidence" value="ECO:0007669"/>
    <property type="project" value="UniProtKB-KW"/>
</dbReference>
<dbReference type="InterPro" id="IPR016186">
    <property type="entry name" value="C-type_lectin-like/link_sf"/>
</dbReference>
<dbReference type="PANTHER" id="PTHR24024:SF15">
    <property type="entry name" value="PULMONARY SURFACTANT-ASSOCIATED PROTEIN D"/>
    <property type="match status" value="1"/>
</dbReference>
<feature type="compositionally biased region" description="Basic and acidic residues" evidence="14">
    <location>
        <begin position="204"/>
        <end position="216"/>
    </location>
</feature>
<dbReference type="PROSITE" id="PS50041">
    <property type="entry name" value="C_TYPE_LECTIN_2"/>
    <property type="match status" value="1"/>
</dbReference>
<keyword evidence="11" id="KW-0176">Collagen</keyword>
<dbReference type="OrthoDB" id="10255512at2759"/>
<keyword evidence="4" id="KW-0964">Secreted</keyword>
<evidence type="ECO:0000256" key="5">
    <source>
        <dbReference type="ARBA" id="ARBA00022588"/>
    </source>
</evidence>
<dbReference type="GeneTree" id="ENSGT00940000155748"/>
<dbReference type="OMA" id="YQKVATF"/>
<keyword evidence="9" id="KW-0106">Calcium</keyword>
<evidence type="ECO:0000256" key="8">
    <source>
        <dbReference type="ARBA" id="ARBA00022737"/>
    </source>
</evidence>
<evidence type="ECO:0000313" key="18">
    <source>
        <dbReference type="Proteomes" id="UP000314987"/>
    </source>
</evidence>
<dbReference type="InterPro" id="IPR008160">
    <property type="entry name" value="Collagen"/>
</dbReference>
<dbReference type="InterPro" id="IPR016187">
    <property type="entry name" value="CTDL_fold"/>
</dbReference>
<dbReference type="InterPro" id="IPR018378">
    <property type="entry name" value="C-type_lectin_CS"/>
</dbReference>
<feature type="region of interest" description="Disordered" evidence="14">
    <location>
        <begin position="43"/>
        <end position="222"/>
    </location>
</feature>
<dbReference type="Pfam" id="PF09006">
    <property type="entry name" value="Surfac_D-trimer"/>
    <property type="match status" value="1"/>
</dbReference>
<dbReference type="FunFam" id="3.10.100.10:FF:000045">
    <property type="entry name" value="Pulmonary surfactant-associated protein D"/>
    <property type="match status" value="1"/>
</dbReference>
<evidence type="ECO:0000256" key="12">
    <source>
        <dbReference type="ARBA" id="ARBA00023157"/>
    </source>
</evidence>
<keyword evidence="5" id="KW-0399">Innate immunity</keyword>
<protein>
    <recommendedName>
        <fullName evidence="16">C-type lectin domain-containing protein</fullName>
    </recommendedName>
</protein>
<keyword evidence="13" id="KW-0379">Hydroxylation</keyword>
<dbReference type="Pfam" id="PF00059">
    <property type="entry name" value="Lectin_C"/>
    <property type="match status" value="1"/>
</dbReference>
<gene>
    <name evidence="17" type="primary">LOC114042266</name>
</gene>
<dbReference type="Gene3D" id="1.20.5.360">
    <property type="entry name" value="SFTPD helical domain"/>
    <property type="match status" value="1"/>
</dbReference>
<feature type="domain" description="C-type lectin" evidence="16">
    <location>
        <begin position="273"/>
        <end position="374"/>
    </location>
</feature>
<feature type="signal peptide" evidence="15">
    <location>
        <begin position="1"/>
        <end position="20"/>
    </location>
</feature>
<evidence type="ECO:0000313" key="17">
    <source>
        <dbReference type="Ensembl" id="ENSVURP00010018950.1"/>
    </source>
</evidence>
<sequence length="375" mass="38209">MLMLCLSALVLFMHILDAHAAGMTSFSKTAVPEACALIMCGPVENGLPGRDGRDGREGPRGEKGDPGLLGPRGLAGLTGEIGPIGPKGENGSMGDPGPKGDTGEKGLPGAPGVPGPPGKIGLTGKQGNAGPQGEQGPKGEAGDKGATGRQGTQGPTGPIGPPGPKGEKGVSGERGPPGNAGAAGPVGISGTPGPSGPKGSLGAKGDRGLPGEKGAKGESGLTETNALKQQVVALQEQMRILQTSFSRYQKAELFPSGQAVGEKIFKTNGHEGNFEKALQSCQKAGGQVASPRNAAENAAVQEIVTTYNKAAFLGMTDTKTEGKFIYLTGESLSYSNWGPGEPNNDQGREDCIEIFTNGKWNDKRCEESRLIICQF</sequence>
<accession>A0A4X2LB52</accession>
<keyword evidence="18" id="KW-1185">Reference proteome</keyword>
<dbReference type="Ensembl" id="ENSVURT00010021550.1">
    <property type="protein sequence ID" value="ENSVURP00010018950.1"/>
    <property type="gene ID" value="ENSVURG00010014430.1"/>
</dbReference>
<dbReference type="SUPFAM" id="SSF56436">
    <property type="entry name" value="C-type lectin-like"/>
    <property type="match status" value="1"/>
</dbReference>